<reference evidence="12" key="2">
    <citation type="submission" date="2021-04" db="EMBL/GenBank/DDBJ databases">
        <authorList>
            <person name="Gilroy R."/>
        </authorList>
    </citation>
    <scope>NUCLEOTIDE SEQUENCE</scope>
    <source>
        <strain evidence="12">CHK178-16964</strain>
    </source>
</reference>
<evidence type="ECO:0000256" key="6">
    <source>
        <dbReference type="ARBA" id="ARBA00022840"/>
    </source>
</evidence>
<dbReference type="InterPro" id="IPR003395">
    <property type="entry name" value="RecF/RecN/SMC_N"/>
</dbReference>
<keyword evidence="5 9" id="KW-0227">DNA damage</keyword>
<dbReference type="GO" id="GO:0005524">
    <property type="term" value="F:ATP binding"/>
    <property type="evidence" value="ECO:0007669"/>
    <property type="project" value="UniProtKB-KW"/>
</dbReference>
<dbReference type="InterPro" id="IPR004604">
    <property type="entry name" value="DNA_recomb/repair_RecN"/>
</dbReference>
<dbReference type="Proteomes" id="UP000823900">
    <property type="component" value="Unassembled WGS sequence"/>
</dbReference>
<dbReference type="InterPro" id="IPR027417">
    <property type="entry name" value="P-loop_NTPase"/>
</dbReference>
<protein>
    <recommendedName>
        <fullName evidence="3 9">DNA repair protein RecN</fullName>
    </recommendedName>
    <alternativeName>
        <fullName evidence="8 9">Recombination protein N</fullName>
    </alternativeName>
</protein>
<evidence type="ECO:0000256" key="8">
    <source>
        <dbReference type="ARBA" id="ARBA00033408"/>
    </source>
</evidence>
<dbReference type="FunFam" id="3.40.50.300:FF:000356">
    <property type="entry name" value="DNA repair protein RecN"/>
    <property type="match status" value="1"/>
</dbReference>
<dbReference type="NCBIfam" id="TIGR00634">
    <property type="entry name" value="recN"/>
    <property type="match status" value="1"/>
</dbReference>
<dbReference type="EMBL" id="DWZA01000053">
    <property type="protein sequence ID" value="HJA71087.1"/>
    <property type="molecule type" value="Genomic_DNA"/>
</dbReference>
<dbReference type="AlphaFoldDB" id="A0A9D2HHS8"/>
<evidence type="ECO:0000256" key="5">
    <source>
        <dbReference type="ARBA" id="ARBA00022763"/>
    </source>
</evidence>
<dbReference type="PANTHER" id="PTHR11059:SF0">
    <property type="entry name" value="DNA REPAIR PROTEIN RECN"/>
    <property type="match status" value="1"/>
</dbReference>
<dbReference type="GO" id="GO:0009432">
    <property type="term" value="P:SOS response"/>
    <property type="evidence" value="ECO:0007669"/>
    <property type="project" value="TreeGrafter"/>
</dbReference>
<dbReference type="PIRSF" id="PIRSF003128">
    <property type="entry name" value="RecN"/>
    <property type="match status" value="1"/>
</dbReference>
<evidence type="ECO:0000256" key="1">
    <source>
        <dbReference type="ARBA" id="ARBA00003618"/>
    </source>
</evidence>
<evidence type="ECO:0000256" key="2">
    <source>
        <dbReference type="ARBA" id="ARBA00009441"/>
    </source>
</evidence>
<dbReference type="PANTHER" id="PTHR11059">
    <property type="entry name" value="DNA REPAIR PROTEIN RECN"/>
    <property type="match status" value="1"/>
</dbReference>
<organism evidence="12 13">
    <name type="scientific">Candidatus Lachnoclostridium stercoravium</name>
    <dbReference type="NCBI Taxonomy" id="2838633"/>
    <lineage>
        <taxon>Bacteria</taxon>
        <taxon>Bacillati</taxon>
        <taxon>Bacillota</taxon>
        <taxon>Clostridia</taxon>
        <taxon>Lachnospirales</taxon>
        <taxon>Lachnospiraceae</taxon>
    </lineage>
</organism>
<comment type="similarity">
    <text evidence="2 9">Belongs to the RecN family.</text>
</comment>
<feature type="domain" description="RecF/RecN/SMC N-terminal" evidence="11">
    <location>
        <begin position="8"/>
        <end position="503"/>
    </location>
</feature>
<dbReference type="Gene3D" id="3.40.50.300">
    <property type="entry name" value="P-loop containing nucleotide triphosphate hydrolases"/>
    <property type="match status" value="2"/>
</dbReference>
<dbReference type="GO" id="GO:0043590">
    <property type="term" value="C:bacterial nucleoid"/>
    <property type="evidence" value="ECO:0007669"/>
    <property type="project" value="TreeGrafter"/>
</dbReference>
<keyword evidence="10" id="KW-0175">Coiled coil</keyword>
<dbReference type="SUPFAM" id="SSF52540">
    <property type="entry name" value="P-loop containing nucleoside triphosphate hydrolases"/>
    <property type="match status" value="1"/>
</dbReference>
<keyword evidence="7 9" id="KW-0234">DNA repair</keyword>
<dbReference type="GO" id="GO:0006281">
    <property type="term" value="P:DNA repair"/>
    <property type="evidence" value="ECO:0007669"/>
    <property type="project" value="UniProtKB-KW"/>
</dbReference>
<evidence type="ECO:0000313" key="12">
    <source>
        <dbReference type="EMBL" id="HJA71087.1"/>
    </source>
</evidence>
<feature type="coiled-coil region" evidence="10">
    <location>
        <begin position="311"/>
        <end position="369"/>
    </location>
</feature>
<keyword evidence="6" id="KW-0067">ATP-binding</keyword>
<evidence type="ECO:0000259" key="11">
    <source>
        <dbReference type="Pfam" id="PF02463"/>
    </source>
</evidence>
<dbReference type="GO" id="GO:0006310">
    <property type="term" value="P:DNA recombination"/>
    <property type="evidence" value="ECO:0007669"/>
    <property type="project" value="InterPro"/>
</dbReference>
<evidence type="ECO:0000256" key="10">
    <source>
        <dbReference type="SAM" id="Coils"/>
    </source>
</evidence>
<evidence type="ECO:0000256" key="3">
    <source>
        <dbReference type="ARBA" id="ARBA00021315"/>
    </source>
</evidence>
<dbReference type="Pfam" id="PF02463">
    <property type="entry name" value="SMC_N"/>
    <property type="match status" value="1"/>
</dbReference>
<keyword evidence="4" id="KW-0547">Nucleotide-binding</keyword>
<name>A0A9D2HHS8_9FIRM</name>
<gene>
    <name evidence="12" type="primary">recN</name>
    <name evidence="12" type="ORF">IAA07_05825</name>
</gene>
<sequence>MLLELHVKNLALVERADVEFGEGLNILTGETGAGKSIILGSVNLALGGKAPREMIRKGEDYAYVELVFSITEPEKRRSLEERDIFLPEDGTLVISRKIMPSRSVSRINDETVTSGRLKEITSLLLDIHGQHEHQSLLYRSKHLEILDDYQNVRIQPLKAKIKETYDSFTSLEKKLAGFSSDEETRLREADFLRFEINEIESAALKEGEEEELAAAYRLFMNSRKIVEALSAAYESVTGADISAAIRGVEEAVGYDGRLNNIRDQLYDAEAILNDIAHGISAYMDDLTFDEEEFARIGERLDLIRGLQAKYGSTTEEILENLEEKKKRLEELENFDVLKRKTEERLENTRNELEKLCTELSEIRKKASKELTEKIKQGLEDLNFMGVEFSIAFTRLERYTPNGFDEVEFMISTNPGEPIRPLAMVASGGELSRIMLAIKTVLADSDNIPTLIFDEIDTGISGRTAQKVSEKLRYIAGRHQVLCITHLPQIAAMADVHFEIAKETKDGRTITAIRRLSEEEMVMELARLLGGVQITDAVIENAREMKRLAKGKKG</sequence>
<accession>A0A9D2HHS8</accession>
<evidence type="ECO:0000256" key="9">
    <source>
        <dbReference type="PIRNR" id="PIRNR003128"/>
    </source>
</evidence>
<comment type="caution">
    <text evidence="12">The sequence shown here is derived from an EMBL/GenBank/DDBJ whole genome shotgun (WGS) entry which is preliminary data.</text>
</comment>
<evidence type="ECO:0000313" key="13">
    <source>
        <dbReference type="Proteomes" id="UP000823900"/>
    </source>
</evidence>
<reference evidence="12" key="1">
    <citation type="journal article" date="2021" name="PeerJ">
        <title>Extensive microbial diversity within the chicken gut microbiome revealed by metagenomics and culture.</title>
        <authorList>
            <person name="Gilroy R."/>
            <person name="Ravi A."/>
            <person name="Getino M."/>
            <person name="Pursley I."/>
            <person name="Horton D.L."/>
            <person name="Alikhan N.F."/>
            <person name="Baker D."/>
            <person name="Gharbi K."/>
            <person name="Hall N."/>
            <person name="Watson M."/>
            <person name="Adriaenssens E.M."/>
            <person name="Foster-Nyarko E."/>
            <person name="Jarju S."/>
            <person name="Secka A."/>
            <person name="Antonio M."/>
            <person name="Oren A."/>
            <person name="Chaudhuri R.R."/>
            <person name="La Ragione R."/>
            <person name="Hildebrand F."/>
            <person name="Pallen M.J."/>
        </authorList>
    </citation>
    <scope>NUCLEOTIDE SEQUENCE</scope>
    <source>
        <strain evidence="12">CHK178-16964</strain>
    </source>
</reference>
<evidence type="ECO:0000256" key="7">
    <source>
        <dbReference type="ARBA" id="ARBA00023204"/>
    </source>
</evidence>
<comment type="function">
    <text evidence="1 9">May be involved in recombinational repair of damaged DNA.</text>
</comment>
<evidence type="ECO:0000256" key="4">
    <source>
        <dbReference type="ARBA" id="ARBA00022741"/>
    </source>
</evidence>
<dbReference type="CDD" id="cd03241">
    <property type="entry name" value="ABC_RecN"/>
    <property type="match status" value="2"/>
</dbReference>
<proteinExistence type="inferred from homology"/>